<dbReference type="Gene3D" id="1.10.10.60">
    <property type="entry name" value="Homeodomain-like"/>
    <property type="match status" value="1"/>
</dbReference>
<evidence type="ECO:0000313" key="5">
    <source>
        <dbReference type="Proteomes" id="UP000265882"/>
    </source>
</evidence>
<dbReference type="GO" id="GO:0003677">
    <property type="term" value="F:DNA binding"/>
    <property type="evidence" value="ECO:0007669"/>
    <property type="project" value="UniProtKB-UniRule"/>
</dbReference>
<dbReference type="PROSITE" id="PS50977">
    <property type="entry name" value="HTH_TETR_2"/>
    <property type="match status" value="1"/>
</dbReference>
<dbReference type="InterPro" id="IPR013570">
    <property type="entry name" value="Tscrpt_reg_YsiA_C"/>
</dbReference>
<evidence type="ECO:0000259" key="3">
    <source>
        <dbReference type="PROSITE" id="PS50977"/>
    </source>
</evidence>
<dbReference type="InterPro" id="IPR001647">
    <property type="entry name" value="HTH_TetR"/>
</dbReference>
<keyword evidence="1 2" id="KW-0238">DNA-binding</keyword>
<feature type="DNA-binding region" description="H-T-H motif" evidence="2">
    <location>
        <begin position="30"/>
        <end position="49"/>
    </location>
</feature>
<gene>
    <name evidence="4" type="ORF">C4520_03070</name>
</gene>
<dbReference type="InterPro" id="IPR036271">
    <property type="entry name" value="Tet_transcr_reg_TetR-rel_C_sf"/>
</dbReference>
<dbReference type="InterPro" id="IPR009057">
    <property type="entry name" value="Homeodomain-like_sf"/>
</dbReference>
<feature type="domain" description="HTH tetR-type" evidence="3">
    <location>
        <begin position="7"/>
        <end position="67"/>
    </location>
</feature>
<dbReference type="EMBL" id="QZKU01000027">
    <property type="protein sequence ID" value="RJP24973.1"/>
    <property type="molecule type" value="Genomic_DNA"/>
</dbReference>
<evidence type="ECO:0000256" key="1">
    <source>
        <dbReference type="ARBA" id="ARBA00023125"/>
    </source>
</evidence>
<comment type="caution">
    <text evidence="4">The sequence shown here is derived from an EMBL/GenBank/DDBJ whole genome shotgun (WGS) entry which is preliminary data.</text>
</comment>
<organism evidence="4 5">
    <name type="scientific">Abyssobacteria bacterium (strain SURF_5)</name>
    <dbReference type="NCBI Taxonomy" id="2093360"/>
    <lineage>
        <taxon>Bacteria</taxon>
        <taxon>Pseudomonadati</taxon>
        <taxon>Candidatus Hydrogenedentota</taxon>
        <taxon>Candidatus Abyssobacteria</taxon>
    </lineage>
</organism>
<evidence type="ECO:0000256" key="2">
    <source>
        <dbReference type="PROSITE-ProRule" id="PRU00335"/>
    </source>
</evidence>
<accession>A0A3A4NWX3</accession>
<dbReference type="PANTHER" id="PTHR43479">
    <property type="entry name" value="ACREF/ENVCD OPERON REPRESSOR-RELATED"/>
    <property type="match status" value="1"/>
</dbReference>
<dbReference type="AlphaFoldDB" id="A0A3A4NWX3"/>
<evidence type="ECO:0000313" key="4">
    <source>
        <dbReference type="EMBL" id="RJP24973.1"/>
    </source>
</evidence>
<dbReference type="InterPro" id="IPR050624">
    <property type="entry name" value="HTH-type_Tx_Regulator"/>
</dbReference>
<sequence>MAKQKSNTIRESIIDAAIEVFARTGFYKAKAAEIAGKADVAVGTIYNYFKNKDDILISIFNERIGELTKSVRTAIEKVEKPEEKLSIILDSTISVLEHDRKLAEVITIELRQSNKFFSSTAIASVTEFLDLITDVIREGQKKKVFRLDIDPRFVSLTILGTIENLLHVWVLGDKVPELKSKYDISLVQGAKNLKLLLTRGLH</sequence>
<name>A0A3A4NWX3_ABYX5</name>
<dbReference type="Gene3D" id="1.10.357.10">
    <property type="entry name" value="Tetracycline Repressor, domain 2"/>
    <property type="match status" value="1"/>
</dbReference>
<dbReference type="Pfam" id="PF08359">
    <property type="entry name" value="TetR_C_4"/>
    <property type="match status" value="1"/>
</dbReference>
<dbReference type="SUPFAM" id="SSF46689">
    <property type="entry name" value="Homeodomain-like"/>
    <property type="match status" value="1"/>
</dbReference>
<reference evidence="4 5" key="1">
    <citation type="journal article" date="2017" name="ISME J.">
        <title>Energy and carbon metabolisms in a deep terrestrial subsurface fluid microbial community.</title>
        <authorList>
            <person name="Momper L."/>
            <person name="Jungbluth S.P."/>
            <person name="Lee M.D."/>
            <person name="Amend J.P."/>
        </authorList>
    </citation>
    <scope>NUCLEOTIDE SEQUENCE [LARGE SCALE GENOMIC DNA]</scope>
    <source>
        <strain evidence="4">SURF_5</strain>
    </source>
</reference>
<dbReference type="SUPFAM" id="SSF48498">
    <property type="entry name" value="Tetracyclin repressor-like, C-terminal domain"/>
    <property type="match status" value="1"/>
</dbReference>
<dbReference type="PANTHER" id="PTHR43479:SF11">
    <property type="entry name" value="ACREF_ENVCD OPERON REPRESSOR-RELATED"/>
    <property type="match status" value="1"/>
</dbReference>
<dbReference type="PRINTS" id="PR00455">
    <property type="entry name" value="HTHTETR"/>
</dbReference>
<dbReference type="Proteomes" id="UP000265882">
    <property type="component" value="Unassembled WGS sequence"/>
</dbReference>
<protein>
    <submittedName>
        <fullName evidence="4">TetR/AcrR family transcriptional regulator</fullName>
    </submittedName>
</protein>
<proteinExistence type="predicted"/>
<dbReference type="Pfam" id="PF00440">
    <property type="entry name" value="TetR_N"/>
    <property type="match status" value="1"/>
</dbReference>